<evidence type="ECO:0000256" key="1">
    <source>
        <dbReference type="ARBA" id="ARBA00023121"/>
    </source>
</evidence>
<organism evidence="2 3">
    <name type="scientific">Sporosarcina contaminans</name>
    <dbReference type="NCBI Taxonomy" id="633403"/>
    <lineage>
        <taxon>Bacteria</taxon>
        <taxon>Bacillati</taxon>
        <taxon>Bacillota</taxon>
        <taxon>Bacilli</taxon>
        <taxon>Bacillales</taxon>
        <taxon>Caryophanaceae</taxon>
        <taxon>Sporosarcina</taxon>
    </lineage>
</organism>
<dbReference type="EMBL" id="JBHTLT010000036">
    <property type="protein sequence ID" value="MFD1204941.1"/>
    <property type="molecule type" value="Genomic_DNA"/>
</dbReference>
<comment type="caution">
    <text evidence="2">The sequence shown here is derived from an EMBL/GenBank/DDBJ whole genome shotgun (WGS) entry which is preliminary data.</text>
</comment>
<dbReference type="NCBIfam" id="TIGR00762">
    <property type="entry name" value="DegV"/>
    <property type="match status" value="1"/>
</dbReference>
<protein>
    <submittedName>
        <fullName evidence="2">DegV family protein</fullName>
    </submittedName>
</protein>
<dbReference type="SUPFAM" id="SSF82549">
    <property type="entry name" value="DAK1/DegV-like"/>
    <property type="match status" value="1"/>
</dbReference>
<dbReference type="PANTHER" id="PTHR33434">
    <property type="entry name" value="DEGV DOMAIN-CONTAINING PROTEIN DR_1986-RELATED"/>
    <property type="match status" value="1"/>
</dbReference>
<dbReference type="InterPro" id="IPR050270">
    <property type="entry name" value="DegV_domain_contain"/>
</dbReference>
<accession>A0ABW3TVW1</accession>
<dbReference type="InterPro" id="IPR003797">
    <property type="entry name" value="DegV"/>
</dbReference>
<evidence type="ECO:0000313" key="2">
    <source>
        <dbReference type="EMBL" id="MFD1204941.1"/>
    </source>
</evidence>
<proteinExistence type="predicted"/>
<dbReference type="Gene3D" id="3.30.1180.10">
    <property type="match status" value="1"/>
</dbReference>
<dbReference type="RefSeq" id="WP_381480255.1">
    <property type="nucleotide sequence ID" value="NZ_JBHTLT010000036.1"/>
</dbReference>
<dbReference type="PANTHER" id="PTHR33434:SF2">
    <property type="entry name" value="FATTY ACID-BINDING PROTEIN TM_1468"/>
    <property type="match status" value="1"/>
</dbReference>
<reference evidence="3" key="1">
    <citation type="journal article" date="2019" name="Int. J. Syst. Evol. Microbiol.">
        <title>The Global Catalogue of Microorganisms (GCM) 10K type strain sequencing project: providing services to taxonomists for standard genome sequencing and annotation.</title>
        <authorList>
            <consortium name="The Broad Institute Genomics Platform"/>
            <consortium name="The Broad Institute Genome Sequencing Center for Infectious Disease"/>
            <person name="Wu L."/>
            <person name="Ma J."/>
        </authorList>
    </citation>
    <scope>NUCLEOTIDE SEQUENCE [LARGE SCALE GENOMIC DNA]</scope>
    <source>
        <strain evidence="3">CCUG 53915</strain>
    </source>
</reference>
<dbReference type="Proteomes" id="UP001597231">
    <property type="component" value="Unassembled WGS sequence"/>
</dbReference>
<dbReference type="Gene3D" id="3.40.50.10170">
    <property type="match status" value="1"/>
</dbReference>
<dbReference type="PROSITE" id="PS51482">
    <property type="entry name" value="DEGV"/>
    <property type="match status" value="1"/>
</dbReference>
<sequence>MDKKPIAWIVDSTAYISETLQQHPDLFSIPLNIHFGEKQFIDGIDLTPNELYTYIKQSPTLPKTSQPSPGEFAEQFKKIAEKYETGIAVHVSGKLSGTLSSSIEGAKIAGFPITFIDSHSLSYGITGLVEKGMALQNASASVNEIKNQLECMAGTLQNYILIGQLEQLYKGGRMSGVQFFLGSLLKMKPIIQITKDGTLQAIDKVRSEKKALQYLINKVVEGHQDGNKKIYIMHGNAQAQAEHLKKCLIEQLPNLEVEIGNISSTLAVHAGEDTLAVLWF</sequence>
<dbReference type="InterPro" id="IPR043168">
    <property type="entry name" value="DegV_C"/>
</dbReference>
<dbReference type="Pfam" id="PF02645">
    <property type="entry name" value="DegV"/>
    <property type="match status" value="1"/>
</dbReference>
<keyword evidence="1" id="KW-0446">Lipid-binding</keyword>
<keyword evidence="3" id="KW-1185">Reference proteome</keyword>
<name>A0ABW3TVW1_9BACL</name>
<gene>
    <name evidence="2" type="ORF">ACFQ38_07480</name>
</gene>
<evidence type="ECO:0000313" key="3">
    <source>
        <dbReference type="Proteomes" id="UP001597231"/>
    </source>
</evidence>